<feature type="chain" id="PRO_5046091846" evidence="2">
    <location>
        <begin position="22"/>
        <end position="240"/>
    </location>
</feature>
<evidence type="ECO:0000259" key="3">
    <source>
        <dbReference type="SMART" id="SM00062"/>
    </source>
</evidence>
<feature type="domain" description="Solute-binding protein family 3/N-terminal" evidence="3">
    <location>
        <begin position="23"/>
        <end position="240"/>
    </location>
</feature>
<proteinExistence type="predicted"/>
<dbReference type="Gene3D" id="3.40.190.10">
    <property type="entry name" value="Periplasmic binding protein-like II"/>
    <property type="match status" value="2"/>
</dbReference>
<gene>
    <name evidence="4" type="ORF">K4H28_09130</name>
</gene>
<evidence type="ECO:0000313" key="4">
    <source>
        <dbReference type="EMBL" id="QZA76507.1"/>
    </source>
</evidence>
<evidence type="ECO:0000256" key="2">
    <source>
        <dbReference type="SAM" id="SignalP"/>
    </source>
</evidence>
<accession>A0ABX8Z1S4</accession>
<keyword evidence="5" id="KW-1185">Reference proteome</keyword>
<feature type="signal peptide" evidence="2">
    <location>
        <begin position="1"/>
        <end position="21"/>
    </location>
</feature>
<dbReference type="InterPro" id="IPR001638">
    <property type="entry name" value="Solute-binding_3/MltF_N"/>
</dbReference>
<evidence type="ECO:0000256" key="1">
    <source>
        <dbReference type="ARBA" id="ARBA00022729"/>
    </source>
</evidence>
<sequence length="240" mass="27093">MRFKSFCGALLLVLLPSLGNAAPLRIVLTDSNTMPLAHIQDFQLKGGMLFELGNAIAQEMGRKATFITLPRKRIAQALIDGKADLICNQNQAWLVGPFDWSKNFIPHVELLVSNQNQVRPMQMSELSNIPIGTILGFNYVEMRQQLGNQFIRDDSLGPKNNLLKLNAGHVNHIIIPQYILEYQQKLGNLKVKIHPYLVIKDQPAACAVSRSGQIKLADLNRAITNLEKRNKLKPIFERYR</sequence>
<protein>
    <submittedName>
        <fullName evidence="4">Transporter substrate-binding domain-containing protein</fullName>
    </submittedName>
</protein>
<dbReference type="PANTHER" id="PTHR35936">
    <property type="entry name" value="MEMBRANE-BOUND LYTIC MUREIN TRANSGLYCOSYLASE F"/>
    <property type="match status" value="1"/>
</dbReference>
<dbReference type="SUPFAM" id="SSF53850">
    <property type="entry name" value="Periplasmic binding protein-like II"/>
    <property type="match status" value="1"/>
</dbReference>
<dbReference type="PANTHER" id="PTHR35936:SF6">
    <property type="entry name" value="AMINO ACID ABC TRANSPORTER SUBSTRATE-BINDING PAAT FAMILY PROTEIN"/>
    <property type="match status" value="1"/>
</dbReference>
<keyword evidence="1 2" id="KW-0732">Signal</keyword>
<name>A0ABX8Z1S4_9NEIS</name>
<dbReference type="SMART" id="SM00062">
    <property type="entry name" value="PBPb"/>
    <property type="match status" value="1"/>
</dbReference>
<reference evidence="4 5" key="1">
    <citation type="submission" date="2021-08" db="EMBL/GenBank/DDBJ databases">
        <title>complete genome sequencing of Deefgea sp. D25.</title>
        <authorList>
            <person name="Bae J.-W."/>
            <person name="Gim D.-H."/>
        </authorList>
    </citation>
    <scope>NUCLEOTIDE SEQUENCE [LARGE SCALE GENOMIC DNA]</scope>
    <source>
        <strain evidence="4 5">D25</strain>
    </source>
</reference>
<dbReference type="RefSeq" id="WP_221004913.1">
    <property type="nucleotide sequence ID" value="NZ_CP081150.1"/>
</dbReference>
<evidence type="ECO:0000313" key="5">
    <source>
        <dbReference type="Proteomes" id="UP000825679"/>
    </source>
</evidence>
<dbReference type="EMBL" id="CP081150">
    <property type="protein sequence ID" value="QZA76507.1"/>
    <property type="molecule type" value="Genomic_DNA"/>
</dbReference>
<dbReference type="Proteomes" id="UP000825679">
    <property type="component" value="Chromosome"/>
</dbReference>
<organism evidence="4 5">
    <name type="scientific">Deefgea tanakiae</name>
    <dbReference type="NCBI Taxonomy" id="2865840"/>
    <lineage>
        <taxon>Bacteria</taxon>
        <taxon>Pseudomonadati</taxon>
        <taxon>Pseudomonadota</taxon>
        <taxon>Betaproteobacteria</taxon>
        <taxon>Neisseriales</taxon>
        <taxon>Chitinibacteraceae</taxon>
        <taxon>Deefgea</taxon>
    </lineage>
</organism>
<dbReference type="Pfam" id="PF00497">
    <property type="entry name" value="SBP_bac_3"/>
    <property type="match status" value="1"/>
</dbReference>